<evidence type="ECO:0000256" key="19">
    <source>
        <dbReference type="ARBA" id="ARBA00044710"/>
    </source>
</evidence>
<keyword evidence="5" id="KW-0150">Chloroplast</keyword>
<dbReference type="Gene3D" id="1.20.1250.20">
    <property type="entry name" value="MFS general substrate transporter like domains"/>
    <property type="match status" value="1"/>
</dbReference>
<feature type="transmembrane region" description="Helical" evidence="21">
    <location>
        <begin position="278"/>
        <end position="301"/>
    </location>
</feature>
<keyword evidence="8" id="KW-0001">2Fe-2S</keyword>
<comment type="catalytic activity">
    <reaction evidence="18">
        <text>D-glucosamine(out) = D-glucosamine(in)</text>
        <dbReference type="Rhea" id="RHEA:78423"/>
        <dbReference type="ChEBI" id="CHEBI:58723"/>
    </reaction>
    <physiologicalReaction direction="left-to-right" evidence="18">
        <dbReference type="Rhea" id="RHEA:78424"/>
    </physiologicalReaction>
</comment>
<evidence type="ECO:0000256" key="6">
    <source>
        <dbReference type="ARBA" id="ARBA00022640"/>
    </source>
</evidence>
<comment type="caution">
    <text evidence="25">The sequence shown here is derived from an EMBL/GenBank/DDBJ whole genome shotgun (WGS) entry which is preliminary data.</text>
</comment>
<name>A0ABP0H6T9_9DINO</name>
<evidence type="ECO:0000256" key="9">
    <source>
        <dbReference type="ARBA" id="ARBA00022723"/>
    </source>
</evidence>
<feature type="transmembrane region" description="Helical" evidence="21">
    <location>
        <begin position="161"/>
        <end position="182"/>
    </location>
</feature>
<sequence length="988" mass="108038">MAIQTRASAQMYLAVALAMVGAATFGLDQGNFGNVQAFESFRAEWCVGRYGDAESCSELGSLQNDRWQDFVTWGASLITFGAAAGAVLLGPFVTHQLGRKPCIQMGGAVCFMGCLMASYLSFHNVAEFFLGRFITGLGVGLSCFALPLYNAEISTPQIRGATGSIFQLNVVIGCFVSCLVTLLDDDWYFGMVLPGLAGALLVLGGFFLPESPRFLMEKMVHQHPEEAFKCGLRSLKRIRSGDVKPEADQIFEQIRAEMETKHMGFRDLFRDPNLRKRVLIACTLVIGQQATGVNAFLGYAATLFKECGIENPILFDSIFNSIMILGCIAGLLLVDSPYAGRRSQLLVATALMGPPLTIAGFALRFGWPRIITMASVIIYGVGFQFAWGTIPWIYPAEIFSMSEKESAVSCAVGVNYVANAAVVYLTPGLMKWSTPGTLQIFGLLNILNALFVFLYIKETKGVPLEDIPKLFRPRSASTSVRLKAVKANPPHVAPAAVVQGEGFRAPQGVGPLLRLTAGALAVGYRRSTRRAAVQRGAGAKVVAPAVIQAAPAGSAASWRERHWFPIASTLELDPQRPTPVRLDGVDLVVWQVPGEEDAEDEGWRVMSDACPHRLAPLSEGRIEPTTKCLQCAYHGWEFNSEGHCTKIPQVEEAAAEKMRQNSRSQVRSFPTKIAMKLVWVWLGESEPQGHPKDLVKGSHLESEFEVAGTYTRDLPYGYDSLVENLIDVSHVPFAHHGLQGTRDDAVPVSMTIPEMKSSNEHGEILSFTFWDRTMGMRREAQFSLRSPFFFFYLGEFKGDGDNLEFKKFSERRGSTEPDGKPRFRLNCACVPVAPGWSRLILANASRGGDLDSILPPWAIHLLSNRFLDSDLAFLHYQERKLRAKAAGPDGWSSAYYMPGESDRSIGAWRQWLAKDTASCRYDRGAIATLPAGQRRSAESLGAAHRQLQALPRGLQQHGASSEGCCGTLPGGVGWSSDATGTHLSVFAQ</sequence>
<dbReference type="InterPro" id="IPR013626">
    <property type="entry name" value="PaO"/>
</dbReference>
<evidence type="ECO:0000313" key="25">
    <source>
        <dbReference type="EMBL" id="CAK8985236.1"/>
    </source>
</evidence>
<comment type="catalytic activity">
    <reaction evidence="14">
        <text>D-galactose(in) = D-galactose(out)</text>
        <dbReference type="Rhea" id="RHEA:34915"/>
        <dbReference type="ChEBI" id="CHEBI:4139"/>
    </reaction>
    <physiologicalReaction direction="right-to-left" evidence="14">
        <dbReference type="Rhea" id="RHEA:34917"/>
    </physiologicalReaction>
</comment>
<dbReference type="SUPFAM" id="SSF55961">
    <property type="entry name" value="Bet v1-like"/>
    <property type="match status" value="1"/>
</dbReference>
<keyword evidence="26" id="KW-1185">Reference proteome</keyword>
<protein>
    <recommendedName>
        <fullName evidence="20">Hexose transporter 1</fullName>
    </recommendedName>
</protein>
<organism evidence="25 26">
    <name type="scientific">Durusdinium trenchii</name>
    <dbReference type="NCBI Taxonomy" id="1381693"/>
    <lineage>
        <taxon>Eukaryota</taxon>
        <taxon>Sar</taxon>
        <taxon>Alveolata</taxon>
        <taxon>Dinophyceae</taxon>
        <taxon>Suessiales</taxon>
        <taxon>Symbiodiniaceae</taxon>
        <taxon>Durusdinium</taxon>
    </lineage>
</organism>
<keyword evidence="7 21" id="KW-0812">Transmembrane</keyword>
<feature type="signal peptide" evidence="22">
    <location>
        <begin position="1"/>
        <end position="23"/>
    </location>
</feature>
<feature type="transmembrane region" description="Helical" evidence="21">
    <location>
        <begin position="70"/>
        <end position="90"/>
    </location>
</feature>
<dbReference type="PROSITE" id="PS00217">
    <property type="entry name" value="SUGAR_TRANSPORT_2"/>
    <property type="match status" value="1"/>
</dbReference>
<evidence type="ECO:0000256" key="14">
    <source>
        <dbReference type="ARBA" id="ARBA00044637"/>
    </source>
</evidence>
<comment type="catalytic activity">
    <reaction evidence="19">
        <text>D-fructose(out) = D-fructose(in)</text>
        <dbReference type="Rhea" id="RHEA:60372"/>
        <dbReference type="ChEBI" id="CHEBI:37721"/>
    </reaction>
    <physiologicalReaction direction="left-to-right" evidence="19">
        <dbReference type="Rhea" id="RHEA:60373"/>
    </physiologicalReaction>
</comment>
<dbReference type="Gene3D" id="3.90.380.10">
    <property type="entry name" value="Naphthalene 1,2-dioxygenase Alpha Subunit, Chain A, domain 1"/>
    <property type="match status" value="1"/>
</dbReference>
<keyword evidence="11" id="KW-0408">Iron</keyword>
<dbReference type="PROSITE" id="PS51296">
    <property type="entry name" value="RIESKE"/>
    <property type="match status" value="1"/>
</dbReference>
<dbReference type="Pfam" id="PF08417">
    <property type="entry name" value="PaO"/>
    <property type="match status" value="1"/>
</dbReference>
<dbReference type="Pfam" id="PF00083">
    <property type="entry name" value="Sugar_tr"/>
    <property type="match status" value="1"/>
</dbReference>
<dbReference type="EMBL" id="CAXAMN010000001">
    <property type="protein sequence ID" value="CAK8985236.1"/>
    <property type="molecule type" value="Genomic_DNA"/>
</dbReference>
<dbReference type="Pfam" id="PF00355">
    <property type="entry name" value="Rieske"/>
    <property type="match status" value="1"/>
</dbReference>
<gene>
    <name evidence="25" type="ORF">CCMP2556_LOCUS34</name>
</gene>
<evidence type="ECO:0000256" key="13">
    <source>
        <dbReference type="ARBA" id="ARBA00023136"/>
    </source>
</evidence>
<comment type="catalytic activity">
    <reaction evidence="15">
        <text>D-glucose(out) = D-glucose(in)</text>
        <dbReference type="Rhea" id="RHEA:60376"/>
        <dbReference type="ChEBI" id="CHEBI:4167"/>
    </reaction>
    <physiologicalReaction direction="left-to-right" evidence="15">
        <dbReference type="Rhea" id="RHEA:60377"/>
    </physiologicalReaction>
</comment>
<keyword evidence="6" id="KW-0934">Plastid</keyword>
<dbReference type="InterPro" id="IPR036922">
    <property type="entry name" value="Rieske_2Fe-2S_sf"/>
</dbReference>
<dbReference type="InterPro" id="IPR003663">
    <property type="entry name" value="Sugar/inositol_transpt"/>
</dbReference>
<keyword evidence="9" id="KW-0479">Metal-binding</keyword>
<evidence type="ECO:0000256" key="22">
    <source>
        <dbReference type="SAM" id="SignalP"/>
    </source>
</evidence>
<comment type="subcellular location">
    <subcellularLocation>
        <location evidence="1">Membrane</location>
        <topology evidence="1">Multi-pass membrane protein</topology>
    </subcellularLocation>
    <subcellularLocation>
        <location evidence="2">Plastid</location>
        <location evidence="2">Chloroplast</location>
    </subcellularLocation>
</comment>
<evidence type="ECO:0000256" key="8">
    <source>
        <dbReference type="ARBA" id="ARBA00022714"/>
    </source>
</evidence>
<dbReference type="InterPro" id="IPR017941">
    <property type="entry name" value="Rieske_2Fe-2S"/>
</dbReference>
<evidence type="ECO:0000259" key="24">
    <source>
        <dbReference type="PROSITE" id="PS51296"/>
    </source>
</evidence>
<dbReference type="InterPro" id="IPR005829">
    <property type="entry name" value="Sugar_transporter_CS"/>
</dbReference>
<evidence type="ECO:0000256" key="12">
    <source>
        <dbReference type="ARBA" id="ARBA00023014"/>
    </source>
</evidence>
<dbReference type="InterPro" id="IPR036259">
    <property type="entry name" value="MFS_trans_sf"/>
</dbReference>
<dbReference type="InterPro" id="IPR020846">
    <property type="entry name" value="MFS_dom"/>
</dbReference>
<evidence type="ECO:0000256" key="10">
    <source>
        <dbReference type="ARBA" id="ARBA00022989"/>
    </source>
</evidence>
<evidence type="ECO:0000256" key="16">
    <source>
        <dbReference type="ARBA" id="ARBA00044656"/>
    </source>
</evidence>
<feature type="transmembrane region" description="Helical" evidence="21">
    <location>
        <begin position="406"/>
        <end position="426"/>
    </location>
</feature>
<dbReference type="PANTHER" id="PTHR48022">
    <property type="entry name" value="PLASTIDIC GLUCOSE TRANSPORTER 4"/>
    <property type="match status" value="1"/>
</dbReference>
<keyword evidence="10 21" id="KW-1133">Transmembrane helix</keyword>
<evidence type="ECO:0000256" key="7">
    <source>
        <dbReference type="ARBA" id="ARBA00022692"/>
    </source>
</evidence>
<keyword evidence="22" id="KW-0732">Signal</keyword>
<dbReference type="InterPro" id="IPR005828">
    <property type="entry name" value="MFS_sugar_transport-like"/>
</dbReference>
<evidence type="ECO:0000256" key="18">
    <source>
        <dbReference type="ARBA" id="ARBA00044668"/>
    </source>
</evidence>
<feature type="transmembrane region" description="Helical" evidence="21">
    <location>
        <begin position="102"/>
        <end position="122"/>
    </location>
</feature>
<dbReference type="PANTHER" id="PTHR48022:SF2">
    <property type="entry name" value="PLASTIDIC GLUCOSE TRANSPORTER 4"/>
    <property type="match status" value="1"/>
</dbReference>
<evidence type="ECO:0000256" key="3">
    <source>
        <dbReference type="ARBA" id="ARBA00010992"/>
    </source>
</evidence>
<feature type="chain" id="PRO_5045513824" description="Hexose transporter 1" evidence="22">
    <location>
        <begin position="24"/>
        <end position="988"/>
    </location>
</feature>
<feature type="transmembrane region" description="Helical" evidence="21">
    <location>
        <begin position="188"/>
        <end position="208"/>
    </location>
</feature>
<feature type="transmembrane region" description="Helical" evidence="21">
    <location>
        <begin position="313"/>
        <end position="333"/>
    </location>
</feature>
<evidence type="ECO:0000256" key="17">
    <source>
        <dbReference type="ARBA" id="ARBA00044662"/>
    </source>
</evidence>
<evidence type="ECO:0000313" key="26">
    <source>
        <dbReference type="Proteomes" id="UP001642484"/>
    </source>
</evidence>
<dbReference type="PRINTS" id="PR00171">
    <property type="entry name" value="SUGRTRNSPORT"/>
</dbReference>
<keyword evidence="13 21" id="KW-0472">Membrane</keyword>
<feature type="transmembrane region" description="Helical" evidence="21">
    <location>
        <begin position="373"/>
        <end position="394"/>
    </location>
</feature>
<comment type="catalytic activity">
    <reaction evidence="16">
        <text>D-xylose(out) = D-xylose(in)</text>
        <dbReference type="Rhea" id="RHEA:78427"/>
        <dbReference type="ChEBI" id="CHEBI:53455"/>
    </reaction>
    <physiologicalReaction direction="left-to-right" evidence="16">
        <dbReference type="Rhea" id="RHEA:78428"/>
    </physiologicalReaction>
</comment>
<comment type="subunit">
    <text evidence="4">Homodimer.</text>
</comment>
<evidence type="ECO:0000256" key="4">
    <source>
        <dbReference type="ARBA" id="ARBA00011738"/>
    </source>
</evidence>
<comment type="similarity">
    <text evidence="3">Belongs to the major facilitator superfamily. Sugar transporter (TC 2.A.1.1) family.</text>
</comment>
<dbReference type="Gene3D" id="2.102.10.10">
    <property type="entry name" value="Rieske [2Fe-2S] iron-sulphur domain"/>
    <property type="match status" value="1"/>
</dbReference>
<evidence type="ECO:0000256" key="11">
    <source>
        <dbReference type="ARBA" id="ARBA00023004"/>
    </source>
</evidence>
<evidence type="ECO:0000259" key="23">
    <source>
        <dbReference type="PROSITE" id="PS50850"/>
    </source>
</evidence>
<dbReference type="InterPro" id="IPR050360">
    <property type="entry name" value="MFS_Sugar_Transporters"/>
</dbReference>
<proteinExistence type="inferred from homology"/>
<feature type="transmembrane region" description="Helical" evidence="21">
    <location>
        <begin position="128"/>
        <end position="149"/>
    </location>
</feature>
<evidence type="ECO:0000256" key="20">
    <source>
        <dbReference type="ARBA" id="ARBA00044780"/>
    </source>
</evidence>
<feature type="domain" description="Rieske" evidence="24">
    <location>
        <begin position="563"/>
        <end position="680"/>
    </location>
</feature>
<evidence type="ECO:0000256" key="5">
    <source>
        <dbReference type="ARBA" id="ARBA00022528"/>
    </source>
</evidence>
<reference evidence="25 26" key="1">
    <citation type="submission" date="2024-02" db="EMBL/GenBank/DDBJ databases">
        <authorList>
            <person name="Chen Y."/>
            <person name="Shah S."/>
            <person name="Dougan E. K."/>
            <person name="Thang M."/>
            <person name="Chan C."/>
        </authorList>
    </citation>
    <scope>NUCLEOTIDE SEQUENCE [LARGE SCALE GENOMIC DNA]</scope>
</reference>
<dbReference type="SUPFAM" id="SSF50022">
    <property type="entry name" value="ISP domain"/>
    <property type="match status" value="1"/>
</dbReference>
<evidence type="ECO:0000256" key="15">
    <source>
        <dbReference type="ARBA" id="ARBA00044648"/>
    </source>
</evidence>
<dbReference type="SUPFAM" id="SSF103473">
    <property type="entry name" value="MFS general substrate transporter"/>
    <property type="match status" value="1"/>
</dbReference>
<dbReference type="Proteomes" id="UP001642484">
    <property type="component" value="Unassembled WGS sequence"/>
</dbReference>
<comment type="catalytic activity">
    <reaction evidence="17">
        <text>D-mannose(out) = D-mannose(in)</text>
        <dbReference type="Rhea" id="RHEA:78391"/>
        <dbReference type="ChEBI" id="CHEBI:4208"/>
    </reaction>
    <physiologicalReaction direction="left-to-right" evidence="17">
        <dbReference type="Rhea" id="RHEA:78392"/>
    </physiologicalReaction>
</comment>
<dbReference type="PROSITE" id="PS50850">
    <property type="entry name" value="MFS"/>
    <property type="match status" value="1"/>
</dbReference>
<evidence type="ECO:0000256" key="2">
    <source>
        <dbReference type="ARBA" id="ARBA00004229"/>
    </source>
</evidence>
<evidence type="ECO:0000256" key="1">
    <source>
        <dbReference type="ARBA" id="ARBA00004141"/>
    </source>
</evidence>
<feature type="transmembrane region" description="Helical" evidence="21">
    <location>
        <begin position="345"/>
        <end position="367"/>
    </location>
</feature>
<feature type="domain" description="Major facilitator superfamily (MFS) profile" evidence="23">
    <location>
        <begin position="14"/>
        <end position="460"/>
    </location>
</feature>
<keyword evidence="12" id="KW-0411">Iron-sulfur</keyword>
<accession>A0ABP0H6T9</accession>
<evidence type="ECO:0000256" key="21">
    <source>
        <dbReference type="SAM" id="Phobius"/>
    </source>
</evidence>